<dbReference type="STRING" id="595434.RISK_002240"/>
<dbReference type="EMBL" id="LECT01000017">
    <property type="protein sequence ID" value="KLU05608.1"/>
    <property type="molecule type" value="Genomic_DNA"/>
</dbReference>
<evidence type="ECO:0000313" key="2">
    <source>
        <dbReference type="Proteomes" id="UP000036367"/>
    </source>
</evidence>
<organism evidence="1 2">
    <name type="scientific">Rhodopirellula islandica</name>
    <dbReference type="NCBI Taxonomy" id="595434"/>
    <lineage>
        <taxon>Bacteria</taxon>
        <taxon>Pseudomonadati</taxon>
        <taxon>Planctomycetota</taxon>
        <taxon>Planctomycetia</taxon>
        <taxon>Pirellulales</taxon>
        <taxon>Pirellulaceae</taxon>
        <taxon>Rhodopirellula</taxon>
    </lineage>
</organism>
<name>A0A0J1BGE8_RHOIS</name>
<evidence type="ECO:0000313" key="1">
    <source>
        <dbReference type="EMBL" id="KLU05608.1"/>
    </source>
</evidence>
<protein>
    <submittedName>
        <fullName evidence="1">Uncharacterized protein</fullName>
    </submittedName>
</protein>
<dbReference type="PATRIC" id="fig|595434.4.peg.2138"/>
<dbReference type="Proteomes" id="UP000036367">
    <property type="component" value="Unassembled WGS sequence"/>
</dbReference>
<dbReference type="AlphaFoldDB" id="A0A0J1BGE8"/>
<keyword evidence="2" id="KW-1185">Reference proteome</keyword>
<accession>A0A0J1BGE8</accession>
<comment type="caution">
    <text evidence="1">The sequence shown here is derived from an EMBL/GenBank/DDBJ whole genome shotgun (WGS) entry which is preliminary data.</text>
</comment>
<sequence>MRVLPRKKEINSVLSHSWLAEEKVGEATPQAGLATATENWSQQ</sequence>
<proteinExistence type="predicted"/>
<reference evidence="1" key="1">
    <citation type="submission" date="2015-05" db="EMBL/GenBank/DDBJ databases">
        <title>Permanent draft genome of Rhodopirellula islandicus K833.</title>
        <authorList>
            <person name="Kizina J."/>
            <person name="Richter M."/>
            <person name="Glockner F.O."/>
            <person name="Harder J."/>
        </authorList>
    </citation>
    <scope>NUCLEOTIDE SEQUENCE [LARGE SCALE GENOMIC DNA]</scope>
    <source>
        <strain evidence="1">K833</strain>
    </source>
</reference>
<gene>
    <name evidence="1" type="ORF">RISK_002240</name>
</gene>